<organism evidence="2 3">
    <name type="scientific">Funneliformis mosseae</name>
    <name type="common">Endomycorrhizal fungus</name>
    <name type="synonym">Glomus mosseae</name>
    <dbReference type="NCBI Taxonomy" id="27381"/>
    <lineage>
        <taxon>Eukaryota</taxon>
        <taxon>Fungi</taxon>
        <taxon>Fungi incertae sedis</taxon>
        <taxon>Mucoromycota</taxon>
        <taxon>Glomeromycotina</taxon>
        <taxon>Glomeromycetes</taxon>
        <taxon>Glomerales</taxon>
        <taxon>Glomeraceae</taxon>
        <taxon>Funneliformis</taxon>
    </lineage>
</organism>
<proteinExistence type="predicted"/>
<evidence type="ECO:0000313" key="3">
    <source>
        <dbReference type="Proteomes" id="UP000789375"/>
    </source>
</evidence>
<keyword evidence="3" id="KW-1185">Reference proteome</keyword>
<comment type="caution">
    <text evidence="2">The sequence shown here is derived from an EMBL/GenBank/DDBJ whole genome shotgun (WGS) entry which is preliminary data.</text>
</comment>
<sequence>MSHKSKPFLLITLPHLFNKTFSSNIGTTSSNTSRRQPSRIPQAIPSPNRSRPTTPSLSRPPSSGSRPVTPLFSQSAETINIYINYNEPDQE</sequence>
<feature type="region of interest" description="Disordered" evidence="1">
    <location>
        <begin position="21"/>
        <end position="73"/>
    </location>
</feature>
<accession>A0A9N8ZHR6</accession>
<protein>
    <submittedName>
        <fullName evidence="2">13213_t:CDS:1</fullName>
    </submittedName>
</protein>
<feature type="compositionally biased region" description="Low complexity" evidence="1">
    <location>
        <begin position="45"/>
        <end position="70"/>
    </location>
</feature>
<evidence type="ECO:0000313" key="2">
    <source>
        <dbReference type="EMBL" id="CAG8496090.1"/>
    </source>
</evidence>
<reference evidence="2" key="1">
    <citation type="submission" date="2021-06" db="EMBL/GenBank/DDBJ databases">
        <authorList>
            <person name="Kallberg Y."/>
            <person name="Tangrot J."/>
            <person name="Rosling A."/>
        </authorList>
    </citation>
    <scope>NUCLEOTIDE SEQUENCE</scope>
    <source>
        <strain evidence="2">87-6 pot B 2015</strain>
    </source>
</reference>
<gene>
    <name evidence="2" type="ORF">FMOSSE_LOCUS3787</name>
</gene>
<dbReference type="EMBL" id="CAJVPP010000594">
    <property type="protein sequence ID" value="CAG8496090.1"/>
    <property type="molecule type" value="Genomic_DNA"/>
</dbReference>
<dbReference type="AlphaFoldDB" id="A0A9N8ZHR6"/>
<evidence type="ECO:0000256" key="1">
    <source>
        <dbReference type="SAM" id="MobiDB-lite"/>
    </source>
</evidence>
<feature type="compositionally biased region" description="Low complexity" evidence="1">
    <location>
        <begin position="21"/>
        <end position="33"/>
    </location>
</feature>
<dbReference type="Proteomes" id="UP000789375">
    <property type="component" value="Unassembled WGS sequence"/>
</dbReference>
<name>A0A9N8ZHR6_FUNMO</name>